<proteinExistence type="predicted"/>
<dbReference type="AlphaFoldDB" id="A0AAV2K0F9"/>
<reference evidence="1 2" key="1">
    <citation type="submission" date="2024-04" db="EMBL/GenBank/DDBJ databases">
        <authorList>
            <person name="Waldvogel A.-M."/>
            <person name="Schoenle A."/>
        </authorList>
    </citation>
    <scope>NUCLEOTIDE SEQUENCE [LARGE SCALE GENOMIC DNA]</scope>
</reference>
<evidence type="ECO:0008006" key="3">
    <source>
        <dbReference type="Google" id="ProtNLM"/>
    </source>
</evidence>
<dbReference type="EMBL" id="OZ035837">
    <property type="protein sequence ID" value="CAL1581194.1"/>
    <property type="molecule type" value="Genomic_DNA"/>
</dbReference>
<evidence type="ECO:0000313" key="1">
    <source>
        <dbReference type="EMBL" id="CAL1581194.1"/>
    </source>
</evidence>
<organism evidence="1 2">
    <name type="scientific">Knipowitschia caucasica</name>
    <name type="common">Caucasian dwarf goby</name>
    <name type="synonym">Pomatoschistus caucasicus</name>
    <dbReference type="NCBI Taxonomy" id="637954"/>
    <lineage>
        <taxon>Eukaryota</taxon>
        <taxon>Metazoa</taxon>
        <taxon>Chordata</taxon>
        <taxon>Craniata</taxon>
        <taxon>Vertebrata</taxon>
        <taxon>Euteleostomi</taxon>
        <taxon>Actinopterygii</taxon>
        <taxon>Neopterygii</taxon>
        <taxon>Teleostei</taxon>
        <taxon>Neoteleostei</taxon>
        <taxon>Acanthomorphata</taxon>
        <taxon>Gobiaria</taxon>
        <taxon>Gobiiformes</taxon>
        <taxon>Gobioidei</taxon>
        <taxon>Gobiidae</taxon>
        <taxon>Gobiinae</taxon>
        <taxon>Knipowitschia</taxon>
    </lineage>
</organism>
<name>A0AAV2K0F9_KNICA</name>
<dbReference type="Proteomes" id="UP001497482">
    <property type="component" value="Chromosome 15"/>
</dbReference>
<accession>A0AAV2K0F9</accession>
<protein>
    <recommendedName>
        <fullName evidence="3">PH domain-containing protein</fullName>
    </recommendedName>
</protein>
<evidence type="ECO:0000313" key="2">
    <source>
        <dbReference type="Proteomes" id="UP001497482"/>
    </source>
</evidence>
<sequence length="226" mass="25480">MYCGSSLEWIKAREPEVQAMKETKELEKELSEVLKKTRSGLKQVRHHVQKMENLSVTSVHVPLDPEVDLETVCSSASPKSSLLYCFQPVLLNRSIYQAQLQKYTAATMCLVDGWKSNNVLAKFDHSKQPRVRLPDLPADRVGNVLAHIRALPALRSNQAFKMSVLFKNQSQSFVTAGRESRPQLEQWLQELEGCAEKLDSMNKGARILELLRAARALSERVCASMA</sequence>
<keyword evidence="2" id="KW-1185">Reference proteome</keyword>
<gene>
    <name evidence="1" type="ORF">KC01_LOCUS11960</name>
</gene>